<dbReference type="InterPro" id="IPR029068">
    <property type="entry name" value="Glyas_Bleomycin-R_OHBP_Dase"/>
</dbReference>
<feature type="domain" description="VOC" evidence="1">
    <location>
        <begin position="9"/>
        <end position="124"/>
    </location>
</feature>
<keyword evidence="3" id="KW-1185">Reference proteome</keyword>
<dbReference type="PANTHER" id="PTHR46142:SF3">
    <property type="entry name" value="F18B13.24 PROTEIN"/>
    <property type="match status" value="1"/>
</dbReference>
<comment type="caution">
    <text evidence="2">The sequence shown here is derived from an EMBL/GenBank/DDBJ whole genome shotgun (WGS) entry which is preliminary data.</text>
</comment>
<dbReference type="PROSITE" id="PS51819">
    <property type="entry name" value="VOC"/>
    <property type="match status" value="1"/>
</dbReference>
<evidence type="ECO:0000313" key="2">
    <source>
        <dbReference type="EMBL" id="RYU92955.1"/>
    </source>
</evidence>
<dbReference type="RefSeq" id="WP_130023891.1">
    <property type="nucleotide sequence ID" value="NZ_SEWF01000064.1"/>
</dbReference>
<dbReference type="SUPFAM" id="SSF54593">
    <property type="entry name" value="Glyoxalase/Bleomycin resistance protein/Dihydroxybiphenyl dioxygenase"/>
    <property type="match status" value="1"/>
</dbReference>
<protein>
    <submittedName>
        <fullName evidence="2">Glyoxalase</fullName>
    </submittedName>
</protein>
<proteinExistence type="predicted"/>
<sequence>MDNKLSIKAFNHVALQVSNVERSADFYANVLDLPEIPIPDFDYPVRWFSLGANRELHLIGREENGTSTGIRGNHFCLEVTDILQAEKHIKDSGTEYMPIKLRPDGVKQLFLTDPDGHYIELCEM</sequence>
<gene>
    <name evidence="2" type="ORF">EWM59_24560</name>
</gene>
<dbReference type="Gene3D" id="3.10.180.10">
    <property type="entry name" value="2,3-Dihydroxybiphenyl 1,2-Dioxygenase, domain 1"/>
    <property type="match status" value="1"/>
</dbReference>
<accession>A0A4Q5LTX4</accession>
<evidence type="ECO:0000313" key="3">
    <source>
        <dbReference type="Proteomes" id="UP000293162"/>
    </source>
</evidence>
<evidence type="ECO:0000259" key="1">
    <source>
        <dbReference type="PROSITE" id="PS51819"/>
    </source>
</evidence>
<dbReference type="PANTHER" id="PTHR46142">
    <property type="match status" value="1"/>
</dbReference>
<name>A0A4Q5LTX4_9BACT</name>
<dbReference type="InterPro" id="IPR037523">
    <property type="entry name" value="VOC_core"/>
</dbReference>
<dbReference type="InterPro" id="IPR004360">
    <property type="entry name" value="Glyas_Fos-R_dOase_dom"/>
</dbReference>
<dbReference type="Pfam" id="PF00903">
    <property type="entry name" value="Glyoxalase"/>
    <property type="match status" value="1"/>
</dbReference>
<dbReference type="OrthoDB" id="192739at2"/>
<dbReference type="Proteomes" id="UP000293162">
    <property type="component" value="Unassembled WGS sequence"/>
</dbReference>
<organism evidence="2 3">
    <name type="scientific">Emticicia agri</name>
    <dbReference type="NCBI Taxonomy" id="2492393"/>
    <lineage>
        <taxon>Bacteria</taxon>
        <taxon>Pseudomonadati</taxon>
        <taxon>Bacteroidota</taxon>
        <taxon>Cytophagia</taxon>
        <taxon>Cytophagales</taxon>
        <taxon>Leadbetterellaceae</taxon>
        <taxon>Emticicia</taxon>
    </lineage>
</organism>
<dbReference type="AlphaFoldDB" id="A0A4Q5LTX4"/>
<reference evidence="2 3" key="1">
    <citation type="submission" date="2019-02" db="EMBL/GenBank/DDBJ databases">
        <title>Bacterial novel species Emticicia sp. 17J42-9 isolated from soil.</title>
        <authorList>
            <person name="Jung H.-Y."/>
        </authorList>
    </citation>
    <scope>NUCLEOTIDE SEQUENCE [LARGE SCALE GENOMIC DNA]</scope>
    <source>
        <strain evidence="2 3">17J42-9</strain>
    </source>
</reference>
<dbReference type="EMBL" id="SEWF01000064">
    <property type="protein sequence ID" value="RYU92955.1"/>
    <property type="molecule type" value="Genomic_DNA"/>
</dbReference>